<organism evidence="2 3">
    <name type="scientific">Marinomonas balearica</name>
    <dbReference type="NCBI Taxonomy" id="491947"/>
    <lineage>
        <taxon>Bacteria</taxon>
        <taxon>Pseudomonadati</taxon>
        <taxon>Pseudomonadota</taxon>
        <taxon>Gammaproteobacteria</taxon>
        <taxon>Oceanospirillales</taxon>
        <taxon>Oceanospirillaceae</taxon>
        <taxon>Marinomonas</taxon>
    </lineage>
</organism>
<dbReference type="GO" id="GO:0003677">
    <property type="term" value="F:DNA binding"/>
    <property type="evidence" value="ECO:0007669"/>
    <property type="project" value="InterPro"/>
</dbReference>
<comment type="caution">
    <text evidence="2">The sequence shown here is derived from an EMBL/GenBank/DDBJ whole genome shotgun (WGS) entry which is preliminary data.</text>
</comment>
<dbReference type="GO" id="GO:0009307">
    <property type="term" value="P:DNA restriction-modification system"/>
    <property type="evidence" value="ECO:0007669"/>
    <property type="project" value="InterPro"/>
</dbReference>
<accession>A0A4R6MDI1</accession>
<dbReference type="Proteomes" id="UP000294656">
    <property type="component" value="Unassembled WGS sequence"/>
</dbReference>
<dbReference type="GO" id="GO:0015666">
    <property type="term" value="F:restriction endodeoxyribonuclease activity"/>
    <property type="evidence" value="ECO:0007669"/>
    <property type="project" value="TreeGrafter"/>
</dbReference>
<dbReference type="InterPro" id="IPR007560">
    <property type="entry name" value="Restrct_endonuc_IV_Mrr"/>
</dbReference>
<dbReference type="EMBL" id="SNXC01000009">
    <property type="protein sequence ID" value="TDO99584.1"/>
    <property type="molecule type" value="Genomic_DNA"/>
</dbReference>
<dbReference type="InterPro" id="IPR011856">
    <property type="entry name" value="tRNA_endonuc-like_dom_sf"/>
</dbReference>
<feature type="domain" description="Restriction endonuclease type IV Mrr" evidence="1">
    <location>
        <begin position="204"/>
        <end position="314"/>
    </location>
</feature>
<dbReference type="PANTHER" id="PTHR30015">
    <property type="entry name" value="MRR RESTRICTION SYSTEM PROTEIN"/>
    <property type="match status" value="1"/>
</dbReference>
<dbReference type="AlphaFoldDB" id="A0A4R6MDI1"/>
<dbReference type="InterPro" id="IPR011335">
    <property type="entry name" value="Restrct_endonuc-II-like"/>
</dbReference>
<name>A0A4R6MDI1_9GAMM</name>
<evidence type="ECO:0000313" key="3">
    <source>
        <dbReference type="Proteomes" id="UP000294656"/>
    </source>
</evidence>
<dbReference type="SUPFAM" id="SSF52980">
    <property type="entry name" value="Restriction endonuclease-like"/>
    <property type="match status" value="1"/>
</dbReference>
<dbReference type="Gene3D" id="3.40.1350.10">
    <property type="match status" value="1"/>
</dbReference>
<evidence type="ECO:0000313" key="2">
    <source>
        <dbReference type="EMBL" id="TDO99584.1"/>
    </source>
</evidence>
<dbReference type="InterPro" id="IPR052906">
    <property type="entry name" value="Type_IV_Methyl-Rstrct_Enzyme"/>
</dbReference>
<protein>
    <submittedName>
        <fullName evidence="2">Restriction system protein</fullName>
    </submittedName>
</protein>
<keyword evidence="3" id="KW-1185">Reference proteome</keyword>
<reference evidence="2 3" key="1">
    <citation type="submission" date="2019-03" db="EMBL/GenBank/DDBJ databases">
        <title>Genomic Encyclopedia of Type Strains, Phase III (KMG-III): the genomes of soil and plant-associated and newly described type strains.</title>
        <authorList>
            <person name="Whitman W."/>
        </authorList>
    </citation>
    <scope>NUCLEOTIDE SEQUENCE [LARGE SCALE GENOMIC DNA]</scope>
    <source>
        <strain evidence="2 3">CECT 7378</strain>
    </source>
</reference>
<proteinExistence type="predicted"/>
<evidence type="ECO:0000259" key="1">
    <source>
        <dbReference type="Pfam" id="PF04471"/>
    </source>
</evidence>
<gene>
    <name evidence="2" type="ORF">DFP79_0569</name>
</gene>
<sequence length="341" mass="38126">MKVWGIHMSEEVGSSPLDNHYVAIGWDKLGDLKHYAGSREQLKDALQDTYPDIKKGAIAGNAGVLFRFVNSIQRNDIVVYPSKMDRMVNIGRVISDYGYVVNDQYGYPNQRRIEWLGSFPRSDFSQSALYEIGAFITLFSIKRHAAEFLNKVNLATPLETIANPDDVDDDASDVTSDDDLATESISQQAVQTTEDFIIKQLHSKLTGYEFEYFVAHILECMGYKARVSSKSGDGGVDVIAHKDELGFEPPIIKVQCKKSTGQNGEPDANQLLGALGEGEYGLFVNLGSYSRPARLLERNKAKLRLIDGDELVDLVLEHYPKLSHKYRALLPLKQIYVANLN</sequence>
<dbReference type="Pfam" id="PF04471">
    <property type="entry name" value="Mrr_cat"/>
    <property type="match status" value="1"/>
</dbReference>
<dbReference type="PANTHER" id="PTHR30015:SF7">
    <property type="entry name" value="TYPE IV METHYL-DIRECTED RESTRICTION ENZYME ECOKMRR"/>
    <property type="match status" value="1"/>
</dbReference>